<dbReference type="InterPro" id="IPR045249">
    <property type="entry name" value="HARBI1-like"/>
</dbReference>
<dbReference type="EMBL" id="JAOPHQ010002282">
    <property type="protein sequence ID" value="KAK0147751.1"/>
    <property type="molecule type" value="Genomic_DNA"/>
</dbReference>
<feature type="domain" description="DDE Tnp4" evidence="8">
    <location>
        <begin position="2"/>
        <end position="99"/>
    </location>
</feature>
<comment type="similarity">
    <text evidence="3">Belongs to the HARBI1 family.</text>
</comment>
<keyword evidence="7" id="KW-0539">Nucleus</keyword>
<evidence type="ECO:0000313" key="9">
    <source>
        <dbReference type="EMBL" id="KAK0147751.1"/>
    </source>
</evidence>
<comment type="caution">
    <text evidence="9">The sequence shown here is derived from an EMBL/GenBank/DDBJ whole genome shotgun (WGS) entry which is preliminary data.</text>
</comment>
<name>A0AA47P264_MERPO</name>
<keyword evidence="10" id="KW-1185">Reference proteome</keyword>
<evidence type="ECO:0000256" key="1">
    <source>
        <dbReference type="ARBA" id="ARBA00001968"/>
    </source>
</evidence>
<keyword evidence="4" id="KW-0540">Nuclease</keyword>
<organism evidence="9 10">
    <name type="scientific">Merluccius polli</name>
    <name type="common">Benguela hake</name>
    <name type="synonym">Merluccius cadenati</name>
    <dbReference type="NCBI Taxonomy" id="89951"/>
    <lineage>
        <taxon>Eukaryota</taxon>
        <taxon>Metazoa</taxon>
        <taxon>Chordata</taxon>
        <taxon>Craniata</taxon>
        <taxon>Vertebrata</taxon>
        <taxon>Euteleostomi</taxon>
        <taxon>Actinopterygii</taxon>
        <taxon>Neopterygii</taxon>
        <taxon>Teleostei</taxon>
        <taxon>Neoteleostei</taxon>
        <taxon>Acanthomorphata</taxon>
        <taxon>Zeiogadaria</taxon>
        <taxon>Gadariae</taxon>
        <taxon>Gadiformes</taxon>
        <taxon>Gadoidei</taxon>
        <taxon>Merlucciidae</taxon>
        <taxon>Merluccius</taxon>
    </lineage>
</organism>
<keyword evidence="6" id="KW-0378">Hydrolase</keyword>
<evidence type="ECO:0000256" key="3">
    <source>
        <dbReference type="ARBA" id="ARBA00006958"/>
    </source>
</evidence>
<sequence>MVCDHQGIILDVAARWPGSTHDSFVFRESSIGRLAAASRGEWWLLRDSGYPLRPCLFTPVANPRDVHDEDLKEAHRVARCIVERTIGRWKLRFRCLHKSGGGAPVPAREVVRCDLCDSNVT</sequence>
<proteinExistence type="inferred from homology"/>
<reference evidence="9" key="1">
    <citation type="journal article" date="2023" name="Front. Mar. Sci.">
        <title>A new Merluccius polli reference genome to investigate the effects of global change in West African waters.</title>
        <authorList>
            <person name="Mateo J.L."/>
            <person name="Blanco-Fernandez C."/>
            <person name="Garcia-Vazquez E."/>
            <person name="Machado-Schiaffino G."/>
        </authorList>
    </citation>
    <scope>NUCLEOTIDE SEQUENCE</scope>
    <source>
        <strain evidence="9">C29</strain>
        <tissue evidence="9">Fin</tissue>
    </source>
</reference>
<dbReference type="Pfam" id="PF13359">
    <property type="entry name" value="DDE_Tnp_4"/>
    <property type="match status" value="1"/>
</dbReference>
<dbReference type="PANTHER" id="PTHR22930:SF267">
    <property type="entry name" value="NUCLEASE HARBI1-RELATED"/>
    <property type="match status" value="1"/>
</dbReference>
<comment type="subcellular location">
    <subcellularLocation>
        <location evidence="2">Nucleus</location>
    </subcellularLocation>
</comment>
<protein>
    <submittedName>
        <fullName evidence="9">Nuclease HARBI1</fullName>
    </submittedName>
</protein>
<evidence type="ECO:0000256" key="5">
    <source>
        <dbReference type="ARBA" id="ARBA00022723"/>
    </source>
</evidence>
<dbReference type="Proteomes" id="UP001174136">
    <property type="component" value="Unassembled WGS sequence"/>
</dbReference>
<evidence type="ECO:0000259" key="8">
    <source>
        <dbReference type="Pfam" id="PF13359"/>
    </source>
</evidence>
<dbReference type="GO" id="GO:0004518">
    <property type="term" value="F:nuclease activity"/>
    <property type="evidence" value="ECO:0007669"/>
    <property type="project" value="UniProtKB-KW"/>
</dbReference>
<evidence type="ECO:0000256" key="2">
    <source>
        <dbReference type="ARBA" id="ARBA00004123"/>
    </source>
</evidence>
<evidence type="ECO:0000256" key="6">
    <source>
        <dbReference type="ARBA" id="ARBA00022801"/>
    </source>
</evidence>
<comment type="cofactor">
    <cofactor evidence="1">
        <name>a divalent metal cation</name>
        <dbReference type="ChEBI" id="CHEBI:60240"/>
    </cofactor>
</comment>
<evidence type="ECO:0000256" key="7">
    <source>
        <dbReference type="ARBA" id="ARBA00023242"/>
    </source>
</evidence>
<dbReference type="PANTHER" id="PTHR22930">
    <property type="match status" value="1"/>
</dbReference>
<dbReference type="InterPro" id="IPR027806">
    <property type="entry name" value="HARBI1_dom"/>
</dbReference>
<evidence type="ECO:0000256" key="4">
    <source>
        <dbReference type="ARBA" id="ARBA00022722"/>
    </source>
</evidence>
<dbReference type="GO" id="GO:0046872">
    <property type="term" value="F:metal ion binding"/>
    <property type="evidence" value="ECO:0007669"/>
    <property type="project" value="UniProtKB-KW"/>
</dbReference>
<keyword evidence="5" id="KW-0479">Metal-binding</keyword>
<accession>A0AA47P264</accession>
<dbReference type="GO" id="GO:0016787">
    <property type="term" value="F:hydrolase activity"/>
    <property type="evidence" value="ECO:0007669"/>
    <property type="project" value="UniProtKB-KW"/>
</dbReference>
<dbReference type="GO" id="GO:0005634">
    <property type="term" value="C:nucleus"/>
    <property type="evidence" value="ECO:0007669"/>
    <property type="project" value="UniProtKB-SubCell"/>
</dbReference>
<dbReference type="AlphaFoldDB" id="A0AA47P264"/>
<evidence type="ECO:0000313" key="10">
    <source>
        <dbReference type="Proteomes" id="UP001174136"/>
    </source>
</evidence>
<gene>
    <name evidence="9" type="primary">harbi1_32</name>
    <name evidence="9" type="ORF">N1851_012539</name>
</gene>